<accession>A0A455TAG1</accession>
<dbReference type="Proteomes" id="UP000317544">
    <property type="component" value="Chromosome"/>
</dbReference>
<dbReference type="Pfam" id="PF19289">
    <property type="entry name" value="PmbA_TldD_3rd"/>
    <property type="match status" value="1"/>
</dbReference>
<evidence type="ECO:0000259" key="8">
    <source>
        <dbReference type="Pfam" id="PF19290"/>
    </source>
</evidence>
<gene>
    <name evidence="9" type="primary">tldD</name>
    <name evidence="9" type="ORF">BUCNMO_312</name>
</gene>
<sequence>MLELVTDQLLTCNKINYNNLENVLSQLYLKKINYADIYFQSIVNESWKLEKKIVKEGSYFLDEGIGVRVISGTSTGFSFSDIITLNELNKNIMIVQDVFPEFRNKNSKKLFKVKNNLIYESTNPLNMFSLQEKIDILFTIDKIARSYDNRVTEVYATLNGKYEQILIASTDGILAADVRPLVQVSINVIVEQNSKIESGHSGGGGRTGYNFFTTKNNLGSILIEQITQEAVRTALVNLSAKEAPSGLLPVVLGPGWPGVLLHEAVGHGLEGDFNRKGTSIFSNKIGNKVASNLCTVVDDGTITARRGSLNIDDEGTPTQYNVLIEKGILKSYLQDKFNANLMNTTSTGNARRESYSHLPMPRMTNTYMLPGINNPKEIIESVDRGLYASNFSGGQVDITSGNFVFSTSEAYLIKNGKITYPVKNAMLIGSGIDVMNNISMVGNDLLLDNGIGICVKEGQSIPVGVGQPTIKIDCLTVGGTS</sequence>
<keyword evidence="5 9" id="KW-0482">Metalloprotease</keyword>
<dbReference type="InterPro" id="IPR002510">
    <property type="entry name" value="Metalloprtase-TldD/E_N"/>
</dbReference>
<dbReference type="InterPro" id="IPR051463">
    <property type="entry name" value="Peptidase_U62_metallo"/>
</dbReference>
<protein>
    <submittedName>
        <fullName evidence="9">Metalloprotease</fullName>
    </submittedName>
</protein>
<evidence type="ECO:0000256" key="5">
    <source>
        <dbReference type="ARBA" id="ARBA00023049"/>
    </source>
</evidence>
<evidence type="ECO:0000256" key="2">
    <source>
        <dbReference type="ARBA" id="ARBA00005836"/>
    </source>
</evidence>
<feature type="domain" description="Metalloprotease TldD/E central" evidence="8">
    <location>
        <begin position="126"/>
        <end position="238"/>
    </location>
</feature>
<feature type="domain" description="Metalloprotease TldD/E N-terminal" evidence="6">
    <location>
        <begin position="35"/>
        <end position="84"/>
    </location>
</feature>
<dbReference type="PANTHER" id="PTHR30624">
    <property type="entry name" value="UNCHARACTERIZED PROTEIN TLDD AND PMBA"/>
    <property type="match status" value="1"/>
</dbReference>
<dbReference type="GO" id="GO:0006508">
    <property type="term" value="P:proteolysis"/>
    <property type="evidence" value="ECO:0007669"/>
    <property type="project" value="UniProtKB-KW"/>
</dbReference>
<evidence type="ECO:0000256" key="3">
    <source>
        <dbReference type="ARBA" id="ARBA00022670"/>
    </source>
</evidence>
<dbReference type="InterPro" id="IPR036059">
    <property type="entry name" value="TldD/PmbA_sf"/>
</dbReference>
<proteinExistence type="inferred from homology"/>
<dbReference type="PANTHER" id="PTHR30624:SF4">
    <property type="entry name" value="METALLOPROTEASE TLDD"/>
    <property type="match status" value="1"/>
</dbReference>
<organism evidence="9 10">
    <name type="scientific">Buchnera aphidicola</name>
    <name type="common">Nipponaphis monzeni</name>
    <dbReference type="NCBI Taxonomy" id="2495405"/>
    <lineage>
        <taxon>Bacteria</taxon>
        <taxon>Pseudomonadati</taxon>
        <taxon>Pseudomonadota</taxon>
        <taxon>Gammaproteobacteria</taxon>
        <taxon>Enterobacterales</taxon>
        <taxon>Erwiniaceae</taxon>
        <taxon>Buchnera</taxon>
    </lineage>
</organism>
<dbReference type="InterPro" id="IPR035068">
    <property type="entry name" value="TldD/PmbA_N"/>
</dbReference>
<reference evidence="9 10" key="1">
    <citation type="journal article" date="2019" name="Proc. Natl. Acad. Sci. U.S.A.">
        <title>Exaggeration and cooption of innate immunity for social defense.</title>
        <authorList>
            <person name="Kutsukake M."/>
            <person name="Moriyama M."/>
            <person name="Shigenobu S."/>
            <person name="Meng X.-Y."/>
            <person name="Nikoh N."/>
            <person name="Noda C."/>
            <person name="Kobayashi S."/>
            <person name="Fukatsu T."/>
        </authorList>
    </citation>
    <scope>NUCLEOTIDE SEQUENCE [LARGE SCALE GENOMIC DNA]</scope>
    <source>
        <strain evidence="9 10">Nmo</strain>
    </source>
</reference>
<comment type="similarity">
    <text evidence="2">Belongs to the peptidase U62 family.</text>
</comment>
<keyword evidence="4" id="KW-0378">Hydrolase</keyword>
<dbReference type="Gene3D" id="3.30.2290.10">
    <property type="entry name" value="PmbA/TldD superfamily"/>
    <property type="match status" value="1"/>
</dbReference>
<dbReference type="InterPro" id="IPR045569">
    <property type="entry name" value="Metalloprtase-TldD/E_C"/>
</dbReference>
<dbReference type="GO" id="GO:0008237">
    <property type="term" value="F:metallopeptidase activity"/>
    <property type="evidence" value="ECO:0007669"/>
    <property type="project" value="UniProtKB-KW"/>
</dbReference>
<dbReference type="PIRSF" id="PIRSF004919">
    <property type="entry name" value="TldD"/>
    <property type="match status" value="1"/>
</dbReference>
<dbReference type="AlphaFoldDB" id="A0A455TAG1"/>
<evidence type="ECO:0000256" key="1">
    <source>
        <dbReference type="ARBA" id="ARBA00002796"/>
    </source>
</evidence>
<evidence type="ECO:0000313" key="10">
    <source>
        <dbReference type="Proteomes" id="UP000317544"/>
    </source>
</evidence>
<dbReference type="GO" id="GO:0005829">
    <property type="term" value="C:cytosol"/>
    <property type="evidence" value="ECO:0007669"/>
    <property type="project" value="TreeGrafter"/>
</dbReference>
<evidence type="ECO:0000259" key="6">
    <source>
        <dbReference type="Pfam" id="PF01523"/>
    </source>
</evidence>
<evidence type="ECO:0000256" key="4">
    <source>
        <dbReference type="ARBA" id="ARBA00022801"/>
    </source>
</evidence>
<dbReference type="Pfam" id="PF19290">
    <property type="entry name" value="PmbA_TldD_2nd"/>
    <property type="match status" value="1"/>
</dbReference>
<feature type="domain" description="Metalloprotease TldD/E C-terminal" evidence="7">
    <location>
        <begin position="246"/>
        <end position="479"/>
    </location>
</feature>
<dbReference type="SUPFAM" id="SSF111283">
    <property type="entry name" value="Putative modulator of DNA gyrase, PmbA/TldD"/>
    <property type="match status" value="1"/>
</dbReference>
<dbReference type="Pfam" id="PF01523">
    <property type="entry name" value="PmbA_TldD_1st"/>
    <property type="match status" value="1"/>
</dbReference>
<evidence type="ECO:0000259" key="7">
    <source>
        <dbReference type="Pfam" id="PF19289"/>
    </source>
</evidence>
<keyword evidence="3 9" id="KW-0645">Protease</keyword>
<keyword evidence="10" id="KW-1185">Reference proteome</keyword>
<comment type="function">
    <text evidence="1">Probable metalloprotease.</text>
</comment>
<dbReference type="InterPro" id="IPR025502">
    <property type="entry name" value="TldD"/>
</dbReference>
<dbReference type="InterPro" id="IPR045570">
    <property type="entry name" value="Metalloprtase-TldD/E_cen_dom"/>
</dbReference>
<name>A0A455TAG1_9GAMM</name>
<dbReference type="NCBIfam" id="NF008006">
    <property type="entry name" value="PRK10735.1"/>
    <property type="match status" value="1"/>
</dbReference>
<dbReference type="EMBL" id="AP019379">
    <property type="protein sequence ID" value="BBI01316.1"/>
    <property type="molecule type" value="Genomic_DNA"/>
</dbReference>
<evidence type="ECO:0000313" key="9">
    <source>
        <dbReference type="EMBL" id="BBI01316.1"/>
    </source>
</evidence>